<comment type="caution">
    <text evidence="3">The sequence shown here is derived from an EMBL/GenBank/DDBJ whole genome shotgun (WGS) entry which is preliminary data.</text>
</comment>
<dbReference type="FunFam" id="2.60.120.260:FF:000012">
    <property type="entry name" value="F-box only protein 2"/>
    <property type="match status" value="1"/>
</dbReference>
<evidence type="ECO:0000256" key="1">
    <source>
        <dbReference type="SAM" id="MobiDB-lite"/>
    </source>
</evidence>
<dbReference type="EMBL" id="NHOQ01001678">
    <property type="protein sequence ID" value="PWA23058.1"/>
    <property type="molecule type" value="Genomic_DNA"/>
</dbReference>
<dbReference type="STRING" id="33528.ENSGAFP00000024176"/>
<dbReference type="Pfam" id="PF04300">
    <property type="entry name" value="FBA"/>
    <property type="match status" value="1"/>
</dbReference>
<dbReference type="Gene3D" id="2.60.120.260">
    <property type="entry name" value="Galactose-binding domain-like"/>
    <property type="match status" value="1"/>
</dbReference>
<protein>
    <recommendedName>
        <fullName evidence="2">FBA domain-containing protein</fullName>
    </recommendedName>
</protein>
<dbReference type="InterPro" id="IPR007397">
    <property type="entry name" value="F-box-assoc_dom"/>
</dbReference>
<sequence length="272" mass="30518">MSAAEWRQKCEAEWGLQGAPMPDDADWKSVYEAKPLGRNLLKNPAPIGFSKDTPPPEPEFPSAPPRGPPRFQPEGDFAGWTTNTEVLPYDTSGIPPGVVVCGLPRYSWFTLEQVVDLKAEGLWDELLDKFQPEIVIQDWYEESQLHDYIYQLHVKLLAADKTTVISEHTAEPKENRSVYSHNWMEVSHVFSGYGPGVRFVHFQHKLKNSFLNDFFPTRFTGSSVIVKPLKSSRDTDIRHLLNLKASDAGAHEPDPEGSTTSADCAHSISSHC</sequence>
<dbReference type="InterPro" id="IPR039752">
    <property type="entry name" value="F-box_only"/>
</dbReference>
<dbReference type="AlphaFoldDB" id="A0A315VHZ6"/>
<evidence type="ECO:0000313" key="4">
    <source>
        <dbReference type="Proteomes" id="UP000250572"/>
    </source>
</evidence>
<evidence type="ECO:0000259" key="2">
    <source>
        <dbReference type="PROSITE" id="PS51114"/>
    </source>
</evidence>
<dbReference type="GO" id="GO:0061630">
    <property type="term" value="F:ubiquitin protein ligase activity"/>
    <property type="evidence" value="ECO:0007669"/>
    <property type="project" value="TreeGrafter"/>
</dbReference>
<keyword evidence="4" id="KW-1185">Reference proteome</keyword>
<accession>A0A315VHZ6</accession>
<dbReference type="Proteomes" id="UP000250572">
    <property type="component" value="Unassembled WGS sequence"/>
</dbReference>
<feature type="region of interest" description="Disordered" evidence="1">
    <location>
        <begin position="244"/>
        <end position="272"/>
    </location>
</feature>
<dbReference type="GO" id="GO:0036503">
    <property type="term" value="P:ERAD pathway"/>
    <property type="evidence" value="ECO:0007669"/>
    <property type="project" value="TreeGrafter"/>
</dbReference>
<dbReference type="GO" id="GO:0031146">
    <property type="term" value="P:SCF-dependent proteasomal ubiquitin-dependent protein catabolic process"/>
    <property type="evidence" value="ECO:0007669"/>
    <property type="project" value="TreeGrafter"/>
</dbReference>
<feature type="compositionally biased region" description="Pro residues" evidence="1">
    <location>
        <begin position="53"/>
        <end position="71"/>
    </location>
</feature>
<feature type="compositionally biased region" description="Polar residues" evidence="1">
    <location>
        <begin position="257"/>
        <end position="272"/>
    </location>
</feature>
<dbReference type="PROSITE" id="PS51114">
    <property type="entry name" value="FBA"/>
    <property type="match status" value="1"/>
</dbReference>
<organism evidence="3 4">
    <name type="scientific">Gambusia affinis</name>
    <name type="common">Western mosquitofish</name>
    <name type="synonym">Heterandria affinis</name>
    <dbReference type="NCBI Taxonomy" id="33528"/>
    <lineage>
        <taxon>Eukaryota</taxon>
        <taxon>Metazoa</taxon>
        <taxon>Chordata</taxon>
        <taxon>Craniata</taxon>
        <taxon>Vertebrata</taxon>
        <taxon>Euteleostomi</taxon>
        <taxon>Actinopterygii</taxon>
        <taxon>Neopterygii</taxon>
        <taxon>Teleostei</taxon>
        <taxon>Neoteleostei</taxon>
        <taxon>Acanthomorphata</taxon>
        <taxon>Ovalentaria</taxon>
        <taxon>Atherinomorphae</taxon>
        <taxon>Cyprinodontiformes</taxon>
        <taxon>Poeciliidae</taxon>
        <taxon>Poeciliinae</taxon>
        <taxon>Gambusia</taxon>
    </lineage>
</organism>
<dbReference type="InterPro" id="IPR008979">
    <property type="entry name" value="Galactose-bd-like_sf"/>
</dbReference>
<evidence type="ECO:0000313" key="3">
    <source>
        <dbReference type="EMBL" id="PWA23058.1"/>
    </source>
</evidence>
<feature type="region of interest" description="Disordered" evidence="1">
    <location>
        <begin position="40"/>
        <end position="74"/>
    </location>
</feature>
<dbReference type="SUPFAM" id="SSF49785">
    <property type="entry name" value="Galactose-binding domain-like"/>
    <property type="match status" value="1"/>
</dbReference>
<proteinExistence type="predicted"/>
<dbReference type="PANTHER" id="PTHR12125:SF1">
    <property type="entry name" value="F-BOX ONLY PROTEIN 50"/>
    <property type="match status" value="1"/>
</dbReference>
<dbReference type="GO" id="GO:0005737">
    <property type="term" value="C:cytoplasm"/>
    <property type="evidence" value="ECO:0007669"/>
    <property type="project" value="TreeGrafter"/>
</dbReference>
<dbReference type="PANTHER" id="PTHR12125">
    <property type="entry name" value="F-BOX ONLY PROTEIN 6-LIKE PROTEIN"/>
    <property type="match status" value="1"/>
</dbReference>
<name>A0A315VHZ6_GAMAF</name>
<dbReference type="GO" id="GO:0006516">
    <property type="term" value="P:glycoprotein catabolic process"/>
    <property type="evidence" value="ECO:0007669"/>
    <property type="project" value="TreeGrafter"/>
</dbReference>
<reference evidence="3 4" key="1">
    <citation type="journal article" date="2018" name="G3 (Bethesda)">
        <title>A High-Quality Reference Genome for the Invasive Mosquitofish Gambusia affinis Using a Chicago Library.</title>
        <authorList>
            <person name="Hoffberg S.L."/>
            <person name="Troendle N.J."/>
            <person name="Glenn T.C."/>
            <person name="Mahmud O."/>
            <person name="Louha S."/>
            <person name="Chalopin D."/>
            <person name="Bennetzen J.L."/>
            <person name="Mauricio R."/>
        </authorList>
    </citation>
    <scope>NUCLEOTIDE SEQUENCE [LARGE SCALE GENOMIC DNA]</scope>
    <source>
        <strain evidence="3">NE01/NJP1002.9</strain>
        <tissue evidence="3">Muscle</tissue>
    </source>
</reference>
<gene>
    <name evidence="3" type="ORF">CCH79_00002258</name>
</gene>
<dbReference type="GO" id="GO:0019005">
    <property type="term" value="C:SCF ubiquitin ligase complex"/>
    <property type="evidence" value="ECO:0007669"/>
    <property type="project" value="TreeGrafter"/>
</dbReference>
<feature type="domain" description="FBA" evidence="2">
    <location>
        <begin position="30"/>
        <end position="228"/>
    </location>
</feature>
<dbReference type="SMART" id="SM01198">
    <property type="entry name" value="FBA"/>
    <property type="match status" value="1"/>
</dbReference>